<organism evidence="2 3">
    <name type="scientific">Streptomyces violaceusniger</name>
    <dbReference type="NCBI Taxonomy" id="68280"/>
    <lineage>
        <taxon>Bacteria</taxon>
        <taxon>Bacillati</taxon>
        <taxon>Actinomycetota</taxon>
        <taxon>Actinomycetes</taxon>
        <taxon>Kitasatosporales</taxon>
        <taxon>Streptomycetaceae</taxon>
        <taxon>Streptomyces</taxon>
        <taxon>Streptomyces violaceusniger group</taxon>
    </lineage>
</organism>
<proteinExistence type="predicted"/>
<protein>
    <submittedName>
        <fullName evidence="2">Uncharacterized protein</fullName>
    </submittedName>
</protein>
<dbReference type="Proteomes" id="UP000301309">
    <property type="component" value="Unassembled WGS sequence"/>
</dbReference>
<dbReference type="EMBL" id="BJHW01000002">
    <property type="protein sequence ID" value="GDY60122.1"/>
    <property type="molecule type" value="Genomic_DNA"/>
</dbReference>
<evidence type="ECO:0000313" key="3">
    <source>
        <dbReference type="Proteomes" id="UP000301309"/>
    </source>
</evidence>
<comment type="caution">
    <text evidence="2">The sequence shown here is derived from an EMBL/GenBank/DDBJ whole genome shotgun (WGS) entry which is preliminary data.</text>
</comment>
<gene>
    <name evidence="2" type="ORF">SVIO_107450</name>
</gene>
<keyword evidence="3" id="KW-1185">Reference proteome</keyword>
<feature type="region of interest" description="Disordered" evidence="1">
    <location>
        <begin position="1"/>
        <end position="30"/>
    </location>
</feature>
<sequence length="93" mass="9249">MNLGLGRAVPRPPRAAEQNRATGRFPVGGDKGAAQALTARRLGATDQLLAPDGNRIAVDAIDTAGVGDAFPGTLAAHLGGGLAVRPAAAQRSA</sequence>
<name>A0A4D4LFQ6_STRVO</name>
<dbReference type="RefSeq" id="WP_162002104.1">
    <property type="nucleotide sequence ID" value="NZ_BAAASO010000033.1"/>
</dbReference>
<reference evidence="2 3" key="1">
    <citation type="journal article" date="2020" name="Int. J. Syst. Evol. Microbiol.">
        <title>Reclassification of Streptomyces castelarensis and Streptomyces sporoclivatus as later heterotypic synonyms of Streptomyces antimycoticus.</title>
        <authorList>
            <person name="Komaki H."/>
            <person name="Tamura T."/>
        </authorList>
    </citation>
    <scope>NUCLEOTIDE SEQUENCE [LARGE SCALE GENOMIC DNA]</scope>
    <source>
        <strain evidence="2 3">NBRC 13459</strain>
    </source>
</reference>
<evidence type="ECO:0000256" key="1">
    <source>
        <dbReference type="SAM" id="MobiDB-lite"/>
    </source>
</evidence>
<evidence type="ECO:0000313" key="2">
    <source>
        <dbReference type="EMBL" id="GDY60122.1"/>
    </source>
</evidence>
<accession>A0A4D4LFQ6</accession>
<dbReference type="AlphaFoldDB" id="A0A4D4LFQ6"/>